<evidence type="ECO:0000259" key="1">
    <source>
        <dbReference type="PROSITE" id="PS51736"/>
    </source>
</evidence>
<reference evidence="4" key="1">
    <citation type="submission" date="2016-10" db="EMBL/GenBank/DDBJ databases">
        <authorList>
            <person name="Varghese N."/>
        </authorList>
    </citation>
    <scope>NUCLEOTIDE SEQUENCE [LARGE SCALE GENOMIC DNA]</scope>
    <source>
        <strain evidence="4">GAS106B</strain>
    </source>
</reference>
<dbReference type="InterPro" id="IPR036162">
    <property type="entry name" value="Resolvase-like_N_sf"/>
</dbReference>
<dbReference type="InterPro" id="IPR038109">
    <property type="entry name" value="DNA_bind_recomb_sf"/>
</dbReference>
<organism evidence="3 4">
    <name type="scientific">Paraburkholderia fungorum</name>
    <dbReference type="NCBI Taxonomy" id="134537"/>
    <lineage>
        <taxon>Bacteria</taxon>
        <taxon>Pseudomonadati</taxon>
        <taxon>Pseudomonadota</taxon>
        <taxon>Betaproteobacteria</taxon>
        <taxon>Burkholderiales</taxon>
        <taxon>Burkholderiaceae</taxon>
        <taxon>Paraburkholderia</taxon>
    </lineage>
</organism>
<dbReference type="RefSeq" id="WP_074772264.1">
    <property type="nucleotide sequence ID" value="NZ_FNKP01000003.1"/>
</dbReference>
<sequence>MQPSRSGRQPAPSLQRAVQYLRMSTDQQQCSPIFQRQAIAEYASVRSIRIIRDYEDAGISGLTLRARPALNQLLIDVADPQRRFSLVLVYDVSRWGRFQDVDESAFYEYLCKRHGVKVVYVAEPFEVDPSPMSPVMKTLKRVMAAEYSRELSRKVFLGHCVLAERGFHVCGRPPYGYQRVLYEEKRGSTRTLEKYEYKSIRTDRVTLMPAAAGQVGIVGKIFEWYAWGKADCTQIARRLNDFGLVNGDNRPWLPRHIAQILHNPAYMGVGVYSRTSSKLAGGWHRVPEEQWITVPKAFPAIVDQKTFSAVQTRFAGYRRPPNRDELLSGLRMVVRKYGKVSQQLLKHYRRAPSATAVAAEFGSLNAAYREIGYAPNLNPEREENRDIEHRAEALLARVTSEALAERGHLVTYEKHSLTLCVDNLIRFQIVARGPWMVDGKTPYWSARWPDRFNIDFLVYCRMLRGIREFLDFFVIPAGRIQPGKFATLVGPNAEDFNLLRHSDLRILLDLTDSVGLTQVGRFLERR</sequence>
<dbReference type="PROSITE" id="PS51736">
    <property type="entry name" value="RECOMBINASES_3"/>
    <property type="match status" value="1"/>
</dbReference>
<gene>
    <name evidence="3" type="ORF">SAMN05443245_6897</name>
</gene>
<dbReference type="PANTHER" id="PTHR30461:SF23">
    <property type="entry name" value="DNA RECOMBINASE-RELATED"/>
    <property type="match status" value="1"/>
</dbReference>
<dbReference type="InterPro" id="IPR011109">
    <property type="entry name" value="DNA_bind_recombinase_dom"/>
</dbReference>
<dbReference type="PANTHER" id="PTHR30461">
    <property type="entry name" value="DNA-INVERTASE FROM LAMBDOID PROPHAGE"/>
    <property type="match status" value="1"/>
</dbReference>
<dbReference type="Pfam" id="PF07508">
    <property type="entry name" value="Recombinase"/>
    <property type="match status" value="1"/>
</dbReference>
<feature type="domain" description="Resolvase/invertase-type recombinase catalytic" evidence="1">
    <location>
        <begin position="16"/>
        <end position="166"/>
    </location>
</feature>
<dbReference type="InterPro" id="IPR050639">
    <property type="entry name" value="SSR_resolvase"/>
</dbReference>
<dbReference type="Gene3D" id="3.40.50.1390">
    <property type="entry name" value="Resolvase, N-terminal catalytic domain"/>
    <property type="match status" value="1"/>
</dbReference>
<dbReference type="SUPFAM" id="SSF53041">
    <property type="entry name" value="Resolvase-like"/>
    <property type="match status" value="1"/>
</dbReference>
<dbReference type="CDD" id="cd00338">
    <property type="entry name" value="Ser_Recombinase"/>
    <property type="match status" value="1"/>
</dbReference>
<dbReference type="Proteomes" id="UP000183487">
    <property type="component" value="Unassembled WGS sequence"/>
</dbReference>
<evidence type="ECO:0000313" key="3">
    <source>
        <dbReference type="EMBL" id="SDR51335.1"/>
    </source>
</evidence>
<dbReference type="InterPro" id="IPR006119">
    <property type="entry name" value="Resolv_N"/>
</dbReference>
<dbReference type="SMART" id="SM00857">
    <property type="entry name" value="Resolvase"/>
    <property type="match status" value="1"/>
</dbReference>
<dbReference type="AlphaFoldDB" id="A0A1H1JNT5"/>
<dbReference type="GO" id="GO:0003677">
    <property type="term" value="F:DNA binding"/>
    <property type="evidence" value="ECO:0007669"/>
    <property type="project" value="InterPro"/>
</dbReference>
<dbReference type="EMBL" id="FNKP01000003">
    <property type="protein sequence ID" value="SDR51335.1"/>
    <property type="molecule type" value="Genomic_DNA"/>
</dbReference>
<evidence type="ECO:0000259" key="2">
    <source>
        <dbReference type="PROSITE" id="PS51737"/>
    </source>
</evidence>
<dbReference type="Pfam" id="PF00239">
    <property type="entry name" value="Resolvase"/>
    <property type="match status" value="1"/>
</dbReference>
<dbReference type="PROSITE" id="PS51737">
    <property type="entry name" value="RECOMBINASE_DNA_BIND"/>
    <property type="match status" value="1"/>
</dbReference>
<proteinExistence type="predicted"/>
<protein>
    <submittedName>
        <fullName evidence="3">Site-specific DNA recombinase</fullName>
    </submittedName>
</protein>
<dbReference type="GO" id="GO:0000150">
    <property type="term" value="F:DNA strand exchange activity"/>
    <property type="evidence" value="ECO:0007669"/>
    <property type="project" value="InterPro"/>
</dbReference>
<accession>A0A1H1JNT5</accession>
<feature type="domain" description="Recombinase" evidence="2">
    <location>
        <begin position="194"/>
        <end position="320"/>
    </location>
</feature>
<name>A0A1H1JNT5_9BURK</name>
<keyword evidence="4" id="KW-1185">Reference proteome</keyword>
<evidence type="ECO:0000313" key="4">
    <source>
        <dbReference type="Proteomes" id="UP000183487"/>
    </source>
</evidence>
<dbReference type="OrthoDB" id="5479610at2"/>
<dbReference type="Gene3D" id="3.90.1750.20">
    <property type="entry name" value="Putative Large Serine Recombinase, Chain B, Domain 2"/>
    <property type="match status" value="1"/>
</dbReference>